<accession>A0A5C4JME9</accession>
<dbReference type="GO" id="GO:0009236">
    <property type="term" value="P:cobalamin biosynthetic process"/>
    <property type="evidence" value="ECO:0007669"/>
    <property type="project" value="UniProtKB-UniRule"/>
</dbReference>
<comment type="catalytic activity">
    <reaction evidence="3">
        <text>adenosylcob(III)inamide + GTP = adenosylcob(III)inamide phosphate + GDP + H(+)</text>
        <dbReference type="Rhea" id="RHEA:15765"/>
        <dbReference type="ChEBI" id="CHEBI:2480"/>
        <dbReference type="ChEBI" id="CHEBI:15378"/>
        <dbReference type="ChEBI" id="CHEBI:37565"/>
        <dbReference type="ChEBI" id="CHEBI:58189"/>
        <dbReference type="ChEBI" id="CHEBI:58502"/>
        <dbReference type="EC" id="2.7.1.156"/>
    </reaction>
</comment>
<comment type="pathway">
    <text evidence="5 14">Cofactor biosynthesis; adenosylcobalamin biosynthesis; adenosylcobalamin from cob(II)yrinate a,c-diamide: step 6/7.</text>
</comment>
<evidence type="ECO:0000256" key="5">
    <source>
        <dbReference type="ARBA" id="ARBA00004692"/>
    </source>
</evidence>
<dbReference type="UniPathway" id="UPA00148">
    <property type="reaction ID" value="UER00236"/>
</dbReference>
<evidence type="ECO:0000256" key="4">
    <source>
        <dbReference type="ARBA" id="ARBA00003889"/>
    </source>
</evidence>
<evidence type="ECO:0000256" key="11">
    <source>
        <dbReference type="ARBA" id="ARBA00022777"/>
    </source>
</evidence>
<keyword evidence="13 14" id="KW-0342">GTP-binding</keyword>
<evidence type="ECO:0000256" key="12">
    <source>
        <dbReference type="ARBA" id="ARBA00022840"/>
    </source>
</evidence>
<feature type="binding site" evidence="16">
    <location>
        <position position="89"/>
    </location>
    <ligand>
        <name>GTP</name>
        <dbReference type="ChEBI" id="CHEBI:37565"/>
    </ligand>
</feature>
<evidence type="ECO:0000256" key="2">
    <source>
        <dbReference type="ARBA" id="ARBA00000711"/>
    </source>
</evidence>
<organism evidence="17 18">
    <name type="scientific">Martelella lutilitoris</name>
    <dbReference type="NCBI Taxonomy" id="2583532"/>
    <lineage>
        <taxon>Bacteria</taxon>
        <taxon>Pseudomonadati</taxon>
        <taxon>Pseudomonadota</taxon>
        <taxon>Alphaproteobacteria</taxon>
        <taxon>Hyphomicrobiales</taxon>
        <taxon>Aurantimonadaceae</taxon>
        <taxon>Martelella</taxon>
    </lineage>
</organism>
<evidence type="ECO:0000256" key="1">
    <source>
        <dbReference type="ARBA" id="ARBA00000312"/>
    </source>
</evidence>
<evidence type="ECO:0000256" key="15">
    <source>
        <dbReference type="PIRSR" id="PIRSR006135-1"/>
    </source>
</evidence>
<comment type="catalytic activity">
    <reaction evidence="2 14">
        <text>adenosylcob(III)inamide phosphate + GTP + H(+) = adenosylcob(III)inamide-GDP + diphosphate</text>
        <dbReference type="Rhea" id="RHEA:22712"/>
        <dbReference type="ChEBI" id="CHEBI:15378"/>
        <dbReference type="ChEBI" id="CHEBI:33019"/>
        <dbReference type="ChEBI" id="CHEBI:37565"/>
        <dbReference type="ChEBI" id="CHEBI:58502"/>
        <dbReference type="ChEBI" id="CHEBI:60487"/>
        <dbReference type="EC" id="2.7.7.62"/>
    </reaction>
</comment>
<comment type="similarity">
    <text evidence="7 14">Belongs to the CobU/CobP family.</text>
</comment>
<dbReference type="OrthoDB" id="9788370at2"/>
<keyword evidence="9 14" id="KW-0808">Transferase</keyword>
<keyword evidence="12 14" id="KW-0067">ATP-binding</keyword>
<gene>
    <name evidence="17" type="primary">cobU</name>
    <name evidence="17" type="ORF">FF124_16705</name>
</gene>
<feature type="active site" description="GMP-histidine intermediate" evidence="15">
    <location>
        <position position="54"/>
    </location>
</feature>
<evidence type="ECO:0000256" key="7">
    <source>
        <dbReference type="ARBA" id="ARBA00007490"/>
    </source>
</evidence>
<dbReference type="PIRSF" id="PIRSF006135">
    <property type="entry name" value="CobU"/>
    <property type="match status" value="1"/>
</dbReference>
<feature type="binding site" evidence="16">
    <location>
        <begin position="13"/>
        <end position="20"/>
    </location>
    <ligand>
        <name>GTP</name>
        <dbReference type="ChEBI" id="CHEBI:37565"/>
    </ligand>
</feature>
<evidence type="ECO:0000313" key="18">
    <source>
        <dbReference type="Proteomes" id="UP000307874"/>
    </source>
</evidence>
<dbReference type="Gene3D" id="3.40.50.300">
    <property type="entry name" value="P-loop containing nucleotide triphosphate hydrolases"/>
    <property type="match status" value="1"/>
</dbReference>
<evidence type="ECO:0000256" key="14">
    <source>
        <dbReference type="PIRNR" id="PIRNR006135"/>
    </source>
</evidence>
<name>A0A5C4JME9_9HYPH</name>
<proteinExistence type="inferred from homology"/>
<dbReference type="SUPFAM" id="SSF52540">
    <property type="entry name" value="P-loop containing nucleoside triphosphate hydrolases"/>
    <property type="match status" value="1"/>
</dbReference>
<evidence type="ECO:0000256" key="3">
    <source>
        <dbReference type="ARBA" id="ARBA00001522"/>
    </source>
</evidence>
<reference evidence="17 18" key="1">
    <citation type="submission" date="2019-06" db="EMBL/GenBank/DDBJ databases">
        <title>Martelella lutilitoris sp. nov., isolated from a tidal mudflat.</title>
        <authorList>
            <person name="Kim Y.-J."/>
        </authorList>
    </citation>
    <scope>NUCLEOTIDE SEQUENCE [LARGE SCALE GENOMIC DNA]</scope>
    <source>
        <strain evidence="17 18">GH2-6</strain>
    </source>
</reference>
<keyword evidence="17" id="KW-0548">Nucleotidyltransferase</keyword>
<sequence>MQAMGRKTCLILGGARSGKSSHGEKLARQAAGNLHYVATAEALDAEMDARIAHHKAARGAGWQTHETPLDLLACLEGLARSERPVVLVDCLTLWVTNLILRDMDIGGEGDRLAGFVADSPYPLFLVANEVGLGIVPDNALARKFRDEAGLLNQKVAAAADEVVFMAAGLPMTMKPTS</sequence>
<dbReference type="PANTHER" id="PTHR34848:SF1">
    <property type="entry name" value="BIFUNCTIONAL ADENOSYLCOBALAMIN BIOSYNTHESIS PROTEIN COBU"/>
    <property type="match status" value="1"/>
</dbReference>
<evidence type="ECO:0000256" key="10">
    <source>
        <dbReference type="ARBA" id="ARBA00022741"/>
    </source>
</evidence>
<dbReference type="EC" id="2.7.1.156" evidence="14"/>
<evidence type="ECO:0000313" key="17">
    <source>
        <dbReference type="EMBL" id="TNB46635.1"/>
    </source>
</evidence>
<comment type="function">
    <text evidence="4 14">Catalyzes ATP-dependent phosphorylation of adenosylcobinamide and addition of GMP to adenosylcobinamide phosphate.</text>
</comment>
<dbReference type="InterPro" id="IPR003203">
    <property type="entry name" value="CobU/CobP"/>
</dbReference>
<dbReference type="GO" id="GO:0005524">
    <property type="term" value="F:ATP binding"/>
    <property type="evidence" value="ECO:0007669"/>
    <property type="project" value="UniProtKB-UniRule"/>
</dbReference>
<dbReference type="PANTHER" id="PTHR34848">
    <property type="match status" value="1"/>
</dbReference>
<dbReference type="InterPro" id="IPR027417">
    <property type="entry name" value="P-loop_NTPase"/>
</dbReference>
<dbReference type="GO" id="GO:0043752">
    <property type="term" value="F:adenosylcobinamide kinase activity"/>
    <property type="evidence" value="ECO:0007669"/>
    <property type="project" value="UniProtKB-EC"/>
</dbReference>
<dbReference type="EMBL" id="VCLB01000009">
    <property type="protein sequence ID" value="TNB46635.1"/>
    <property type="molecule type" value="Genomic_DNA"/>
</dbReference>
<feature type="binding site" evidence="16">
    <location>
        <begin position="38"/>
        <end position="40"/>
    </location>
    <ligand>
        <name>GTP</name>
        <dbReference type="ChEBI" id="CHEBI:37565"/>
    </ligand>
</feature>
<comment type="catalytic activity">
    <reaction evidence="1 14">
        <text>adenosylcob(III)inamide + ATP = adenosylcob(III)inamide phosphate + ADP + H(+)</text>
        <dbReference type="Rhea" id="RHEA:15769"/>
        <dbReference type="ChEBI" id="CHEBI:2480"/>
        <dbReference type="ChEBI" id="CHEBI:15378"/>
        <dbReference type="ChEBI" id="CHEBI:30616"/>
        <dbReference type="ChEBI" id="CHEBI:58502"/>
        <dbReference type="ChEBI" id="CHEBI:456216"/>
        <dbReference type="EC" id="2.7.1.156"/>
    </reaction>
</comment>
<dbReference type="EC" id="2.7.7.62" evidence="14"/>
<evidence type="ECO:0000256" key="8">
    <source>
        <dbReference type="ARBA" id="ARBA00022573"/>
    </source>
</evidence>
<evidence type="ECO:0000256" key="9">
    <source>
        <dbReference type="ARBA" id="ARBA00022679"/>
    </source>
</evidence>
<comment type="caution">
    <text evidence="17">The sequence shown here is derived from an EMBL/GenBank/DDBJ whole genome shotgun (WGS) entry which is preliminary data.</text>
</comment>
<keyword evidence="18" id="KW-1185">Reference proteome</keyword>
<feature type="binding site" evidence="16">
    <location>
        <begin position="55"/>
        <end position="58"/>
    </location>
    <ligand>
        <name>GTP</name>
        <dbReference type="ChEBI" id="CHEBI:37565"/>
    </ligand>
</feature>
<keyword evidence="11 14" id="KW-0418">Kinase</keyword>
<evidence type="ECO:0000256" key="16">
    <source>
        <dbReference type="PIRSR" id="PIRSR006135-2"/>
    </source>
</evidence>
<comment type="pathway">
    <text evidence="6 14">Cofactor biosynthesis; adenosylcobalamin biosynthesis; adenosylcobalamin from cob(II)yrinate a,c-diamide: step 5/7.</text>
</comment>
<protein>
    <recommendedName>
        <fullName evidence="14">Bifunctional adenosylcobalamin biosynthesis protein</fullName>
        <ecNumber evidence="14">2.7.1.156</ecNumber>
        <ecNumber evidence="14">2.7.7.62</ecNumber>
    </recommendedName>
</protein>
<dbReference type="CDD" id="cd00544">
    <property type="entry name" value="CobU"/>
    <property type="match status" value="1"/>
</dbReference>
<dbReference type="AlphaFoldDB" id="A0A5C4JME9"/>
<dbReference type="RefSeq" id="WP_138749624.1">
    <property type="nucleotide sequence ID" value="NZ_VCLB01000009.1"/>
</dbReference>
<feature type="binding site" evidence="16">
    <location>
        <position position="66"/>
    </location>
    <ligand>
        <name>GTP</name>
        <dbReference type="ChEBI" id="CHEBI:37565"/>
    </ligand>
</feature>
<dbReference type="Proteomes" id="UP000307874">
    <property type="component" value="Unassembled WGS sequence"/>
</dbReference>
<dbReference type="GO" id="GO:0008820">
    <property type="term" value="F:cobinamide phosphate guanylyltransferase activity"/>
    <property type="evidence" value="ECO:0007669"/>
    <property type="project" value="UniProtKB-UniRule"/>
</dbReference>
<dbReference type="NCBIfam" id="NF004469">
    <property type="entry name" value="PRK05800.1"/>
    <property type="match status" value="1"/>
</dbReference>
<keyword evidence="8 14" id="KW-0169">Cobalamin biosynthesis</keyword>
<evidence type="ECO:0000256" key="13">
    <source>
        <dbReference type="ARBA" id="ARBA00023134"/>
    </source>
</evidence>
<dbReference type="Pfam" id="PF02283">
    <property type="entry name" value="CobU"/>
    <property type="match status" value="1"/>
</dbReference>
<dbReference type="GO" id="GO:0005525">
    <property type="term" value="F:GTP binding"/>
    <property type="evidence" value="ECO:0007669"/>
    <property type="project" value="UniProtKB-UniRule"/>
</dbReference>
<keyword evidence="10 14" id="KW-0547">Nucleotide-binding</keyword>
<evidence type="ECO:0000256" key="6">
    <source>
        <dbReference type="ARBA" id="ARBA00005159"/>
    </source>
</evidence>